<dbReference type="SUPFAM" id="SSF55681">
    <property type="entry name" value="Class II aaRS and biotin synthetases"/>
    <property type="match status" value="1"/>
</dbReference>
<dbReference type="InterPro" id="IPR012340">
    <property type="entry name" value="NA-bd_OB-fold"/>
</dbReference>
<evidence type="ECO:0000259" key="19">
    <source>
        <dbReference type="PROSITE" id="PS51483"/>
    </source>
</evidence>
<dbReference type="InterPro" id="IPR009061">
    <property type="entry name" value="DNA-bd_dom_put_sf"/>
</dbReference>
<keyword evidence="5 16" id="KW-0820">tRNA-binding</keyword>
<dbReference type="EMBL" id="DWXX01000155">
    <property type="protein sequence ID" value="HJB59665.1"/>
    <property type="molecule type" value="Genomic_DNA"/>
</dbReference>
<dbReference type="InterPro" id="IPR005146">
    <property type="entry name" value="B3/B4_tRNA-bd"/>
</dbReference>
<dbReference type="CDD" id="cd00769">
    <property type="entry name" value="PheRS_beta_core"/>
    <property type="match status" value="1"/>
</dbReference>
<dbReference type="InterPro" id="IPR005121">
    <property type="entry name" value="Fdx_antiC-bd"/>
</dbReference>
<comment type="subunit">
    <text evidence="3 15">Tetramer of two alpha and two beta subunits.</text>
</comment>
<dbReference type="Pfam" id="PF03483">
    <property type="entry name" value="B3_4"/>
    <property type="match status" value="1"/>
</dbReference>
<feature type="domain" description="FDX-ACB" evidence="18">
    <location>
        <begin position="712"/>
        <end position="804"/>
    </location>
</feature>
<dbReference type="InterPro" id="IPR041616">
    <property type="entry name" value="PheRS_beta_core"/>
</dbReference>
<dbReference type="AlphaFoldDB" id="A0A9D2MF40"/>
<comment type="caution">
    <text evidence="20">The sequence shown here is derived from an EMBL/GenBank/DDBJ whole genome shotgun (WGS) entry which is preliminary data.</text>
</comment>
<evidence type="ECO:0000256" key="11">
    <source>
        <dbReference type="ARBA" id="ARBA00022884"/>
    </source>
</evidence>
<dbReference type="SMART" id="SM00874">
    <property type="entry name" value="B5"/>
    <property type="match status" value="1"/>
</dbReference>
<keyword evidence="7 15" id="KW-0479">Metal-binding</keyword>
<accession>A0A9D2MF40</accession>
<evidence type="ECO:0000256" key="7">
    <source>
        <dbReference type="ARBA" id="ARBA00022723"/>
    </source>
</evidence>
<comment type="similarity">
    <text evidence="2 15">Belongs to the phenylalanyl-tRNA synthetase beta subunit family. Type 1 subfamily.</text>
</comment>
<dbReference type="Pfam" id="PF03147">
    <property type="entry name" value="FDX-ACB"/>
    <property type="match status" value="1"/>
</dbReference>
<dbReference type="SMART" id="SM00873">
    <property type="entry name" value="B3_4"/>
    <property type="match status" value="1"/>
</dbReference>
<dbReference type="InterPro" id="IPR036690">
    <property type="entry name" value="Fdx_antiC-bd_sf"/>
</dbReference>
<dbReference type="Proteomes" id="UP000824211">
    <property type="component" value="Unassembled WGS sequence"/>
</dbReference>
<proteinExistence type="inferred from homology"/>
<dbReference type="SUPFAM" id="SSF46955">
    <property type="entry name" value="Putative DNA-binding domain"/>
    <property type="match status" value="1"/>
</dbReference>
<comment type="cofactor">
    <cofactor evidence="15">
        <name>Mg(2+)</name>
        <dbReference type="ChEBI" id="CHEBI:18420"/>
    </cofactor>
    <text evidence="15">Binds 2 magnesium ions per tetramer.</text>
</comment>
<sequence length="804" mass="87814">MKVPFSWLKELVDIDITPEELEEKLFSCGFEVEERADLSAGIDKVVVGVITAIEKQEGTHLSKCVVDCGEWGHDIHITTGAPNIFVGAHVPAALDGSTLPGGVKIKKRMMQGFESCGMLCSGEELGLNDDLYPGADVYGLLILPEDTVPGADICPVVGLDDSIFDISITANRPDCQSILGIAREVAAVLGKPLHLPAMDYQPVCEPDAPISVTVEAPDLCPRYMAHYVRNIRMGESPRWMKRHLALCGLRSISNVVDITNHTLLEMGQPMHAFDLDKVAGRCIDVRRARPGEKIVTLDEKEFTLTENNLVICDAEKPVALAGVMGGANSGMDDKTHSLLFECATFARDSVRKTSRALGQSSDSSARYEKGVDFNSPKLGLARALHLIQQLDCGDITTLGFDCTDGRSTERKVIATTPDKICAVLGIRVPDQTMIDILTRLEFSVEVEQDGGWKVSVPPYREDVEGYPDLAEEVIREYGYSHIVPTFLKTAAVTNGGLNGEQQRALKVKRLLAGQGFYEASTLAFYSTAELDMLHIPAGDPARQAIRILNPISENLSIMRTLLAPSMLNVIVDNLKKGNGAGRLFEMAPVYLPKSLPLTERPDERQTLCLGVFGPGEDFFTVKGALEALAASLGLAFTYQRETDTPWLHPGIAASVWCKGKRLGVFGKLSNEINAELKIAKDEKENQNIYLGELDYEALSGCVEGELHYQPISPYPPVKRDLALVCDEAVTCGEIEETIRKASPLVTGVSLFDVYRGKNLGEGKKSMAFSLVLADPKAELDAEQVEHAVKKILGNLKYKLNIEIR</sequence>
<feature type="domain" description="TRNA-binding" evidence="17">
    <location>
        <begin position="39"/>
        <end position="154"/>
    </location>
</feature>
<dbReference type="Pfam" id="PF17759">
    <property type="entry name" value="tRNA_synthFbeta"/>
    <property type="match status" value="1"/>
</dbReference>
<dbReference type="Gene3D" id="3.30.56.10">
    <property type="match status" value="2"/>
</dbReference>
<organism evidence="20 21">
    <name type="scientific">Candidatus Faecalibacterium faecipullorum</name>
    <dbReference type="NCBI Taxonomy" id="2838578"/>
    <lineage>
        <taxon>Bacteria</taxon>
        <taxon>Bacillati</taxon>
        <taxon>Bacillota</taxon>
        <taxon>Clostridia</taxon>
        <taxon>Eubacteriales</taxon>
        <taxon>Oscillospiraceae</taxon>
        <taxon>Faecalibacterium</taxon>
    </lineage>
</organism>
<evidence type="ECO:0000259" key="17">
    <source>
        <dbReference type="PROSITE" id="PS50886"/>
    </source>
</evidence>
<evidence type="ECO:0000256" key="10">
    <source>
        <dbReference type="ARBA" id="ARBA00022842"/>
    </source>
</evidence>
<dbReference type="Gene3D" id="3.30.70.380">
    <property type="entry name" value="Ferrodoxin-fold anticodon-binding domain"/>
    <property type="match status" value="1"/>
</dbReference>
<comment type="catalytic activity">
    <reaction evidence="14 15">
        <text>tRNA(Phe) + L-phenylalanine + ATP = L-phenylalanyl-tRNA(Phe) + AMP + diphosphate + H(+)</text>
        <dbReference type="Rhea" id="RHEA:19413"/>
        <dbReference type="Rhea" id="RHEA-COMP:9668"/>
        <dbReference type="Rhea" id="RHEA-COMP:9699"/>
        <dbReference type="ChEBI" id="CHEBI:15378"/>
        <dbReference type="ChEBI" id="CHEBI:30616"/>
        <dbReference type="ChEBI" id="CHEBI:33019"/>
        <dbReference type="ChEBI" id="CHEBI:58095"/>
        <dbReference type="ChEBI" id="CHEBI:78442"/>
        <dbReference type="ChEBI" id="CHEBI:78531"/>
        <dbReference type="ChEBI" id="CHEBI:456215"/>
        <dbReference type="EC" id="6.1.1.20"/>
    </reaction>
</comment>
<dbReference type="Pfam" id="PF03484">
    <property type="entry name" value="B5"/>
    <property type="match status" value="1"/>
</dbReference>
<evidence type="ECO:0000313" key="21">
    <source>
        <dbReference type="Proteomes" id="UP000824211"/>
    </source>
</evidence>
<dbReference type="InterPro" id="IPR002547">
    <property type="entry name" value="tRNA-bd_dom"/>
</dbReference>
<keyword evidence="10 15" id="KW-0460">Magnesium</keyword>
<dbReference type="SUPFAM" id="SSF56037">
    <property type="entry name" value="PheT/TilS domain"/>
    <property type="match status" value="1"/>
</dbReference>
<dbReference type="Gene3D" id="3.30.930.10">
    <property type="entry name" value="Bira Bifunctional Protein, Domain 2"/>
    <property type="match status" value="1"/>
</dbReference>
<dbReference type="Gene3D" id="2.40.50.140">
    <property type="entry name" value="Nucleic acid-binding proteins"/>
    <property type="match status" value="1"/>
</dbReference>
<dbReference type="PANTHER" id="PTHR10947">
    <property type="entry name" value="PHENYLALANYL-TRNA SYNTHETASE BETA CHAIN AND LEUCINE-RICH REPEAT-CONTAINING PROTEIN 47"/>
    <property type="match status" value="1"/>
</dbReference>
<feature type="binding site" evidence="15">
    <location>
        <position position="468"/>
    </location>
    <ligand>
        <name>Mg(2+)</name>
        <dbReference type="ChEBI" id="CHEBI:18420"/>
        <note>shared with alpha subunit</note>
    </ligand>
</feature>
<evidence type="ECO:0000256" key="2">
    <source>
        <dbReference type="ARBA" id="ARBA00008653"/>
    </source>
</evidence>
<evidence type="ECO:0000256" key="8">
    <source>
        <dbReference type="ARBA" id="ARBA00022741"/>
    </source>
</evidence>
<dbReference type="GO" id="GO:0000287">
    <property type="term" value="F:magnesium ion binding"/>
    <property type="evidence" value="ECO:0007669"/>
    <property type="project" value="UniProtKB-UniRule"/>
</dbReference>
<dbReference type="HAMAP" id="MF_00283">
    <property type="entry name" value="Phe_tRNA_synth_beta1"/>
    <property type="match status" value="1"/>
</dbReference>
<dbReference type="InterPro" id="IPR005147">
    <property type="entry name" value="tRNA_synthase_B5-dom"/>
</dbReference>
<evidence type="ECO:0000256" key="5">
    <source>
        <dbReference type="ARBA" id="ARBA00022555"/>
    </source>
</evidence>
<keyword evidence="9 15" id="KW-0067">ATP-binding</keyword>
<evidence type="ECO:0000256" key="6">
    <source>
        <dbReference type="ARBA" id="ARBA00022598"/>
    </source>
</evidence>
<evidence type="ECO:0000256" key="14">
    <source>
        <dbReference type="ARBA" id="ARBA00049255"/>
    </source>
</evidence>
<feature type="binding site" evidence="15">
    <location>
        <position position="462"/>
    </location>
    <ligand>
        <name>Mg(2+)</name>
        <dbReference type="ChEBI" id="CHEBI:18420"/>
        <note>shared with alpha subunit</note>
    </ligand>
</feature>
<dbReference type="GO" id="GO:0000049">
    <property type="term" value="F:tRNA binding"/>
    <property type="evidence" value="ECO:0007669"/>
    <property type="project" value="UniProtKB-UniRule"/>
</dbReference>
<protein>
    <recommendedName>
        <fullName evidence="15">Phenylalanine--tRNA ligase beta subunit</fullName>
        <ecNumber evidence="15">6.1.1.20</ecNumber>
    </recommendedName>
    <alternativeName>
        <fullName evidence="15">Phenylalanyl-tRNA synthetase beta subunit</fullName>
        <shortName evidence="15">PheRS</shortName>
    </alternativeName>
</protein>
<keyword evidence="6 15" id="KW-0436">Ligase</keyword>
<evidence type="ECO:0000256" key="16">
    <source>
        <dbReference type="PROSITE-ProRule" id="PRU00209"/>
    </source>
</evidence>
<reference evidence="20" key="2">
    <citation type="submission" date="2021-04" db="EMBL/GenBank/DDBJ databases">
        <authorList>
            <person name="Gilroy R."/>
        </authorList>
    </citation>
    <scope>NUCLEOTIDE SEQUENCE</scope>
    <source>
        <strain evidence="20">ChiHjej9B8-13557</strain>
    </source>
</reference>
<evidence type="ECO:0000256" key="13">
    <source>
        <dbReference type="ARBA" id="ARBA00023146"/>
    </source>
</evidence>
<evidence type="ECO:0000256" key="3">
    <source>
        <dbReference type="ARBA" id="ARBA00011209"/>
    </source>
</evidence>
<gene>
    <name evidence="15 20" type="primary">pheT</name>
    <name evidence="20" type="ORF">H9771_08460</name>
</gene>
<dbReference type="GO" id="GO:0006432">
    <property type="term" value="P:phenylalanyl-tRNA aminoacylation"/>
    <property type="evidence" value="ECO:0007669"/>
    <property type="project" value="UniProtKB-UniRule"/>
</dbReference>
<evidence type="ECO:0000256" key="15">
    <source>
        <dbReference type="HAMAP-Rule" id="MF_00283"/>
    </source>
</evidence>
<dbReference type="PANTHER" id="PTHR10947:SF0">
    <property type="entry name" value="PHENYLALANINE--TRNA LIGASE BETA SUBUNIT"/>
    <property type="match status" value="1"/>
</dbReference>
<evidence type="ECO:0000256" key="9">
    <source>
        <dbReference type="ARBA" id="ARBA00022840"/>
    </source>
</evidence>
<dbReference type="Gene3D" id="3.50.40.10">
    <property type="entry name" value="Phenylalanyl-trna Synthetase, Chain B, domain 3"/>
    <property type="match status" value="1"/>
</dbReference>
<dbReference type="GO" id="GO:0009328">
    <property type="term" value="C:phenylalanine-tRNA ligase complex"/>
    <property type="evidence" value="ECO:0007669"/>
    <property type="project" value="TreeGrafter"/>
</dbReference>
<dbReference type="NCBIfam" id="TIGR00472">
    <property type="entry name" value="pheT_bact"/>
    <property type="match status" value="1"/>
</dbReference>
<dbReference type="FunFam" id="3.50.40.10:FF:000001">
    <property type="entry name" value="Phenylalanine--tRNA ligase beta subunit"/>
    <property type="match status" value="1"/>
</dbReference>
<dbReference type="GO" id="GO:0140096">
    <property type="term" value="F:catalytic activity, acting on a protein"/>
    <property type="evidence" value="ECO:0007669"/>
    <property type="project" value="UniProtKB-ARBA"/>
</dbReference>
<dbReference type="InterPro" id="IPR004532">
    <property type="entry name" value="Phe-tRNA-ligase_IIc_bsu_bact"/>
</dbReference>
<dbReference type="SUPFAM" id="SSF54991">
    <property type="entry name" value="Anticodon-binding domain of PheRS"/>
    <property type="match status" value="1"/>
</dbReference>
<evidence type="ECO:0000256" key="12">
    <source>
        <dbReference type="ARBA" id="ARBA00022917"/>
    </source>
</evidence>
<dbReference type="GO" id="GO:0004826">
    <property type="term" value="F:phenylalanine-tRNA ligase activity"/>
    <property type="evidence" value="ECO:0007669"/>
    <property type="project" value="UniProtKB-UniRule"/>
</dbReference>
<evidence type="ECO:0000313" key="20">
    <source>
        <dbReference type="EMBL" id="HJB59665.1"/>
    </source>
</evidence>
<evidence type="ECO:0000256" key="1">
    <source>
        <dbReference type="ARBA" id="ARBA00004496"/>
    </source>
</evidence>
<evidence type="ECO:0000259" key="18">
    <source>
        <dbReference type="PROSITE" id="PS51447"/>
    </source>
</evidence>
<comment type="subcellular location">
    <subcellularLocation>
        <location evidence="1 15">Cytoplasm</location>
    </subcellularLocation>
</comment>
<dbReference type="PROSITE" id="PS50886">
    <property type="entry name" value="TRBD"/>
    <property type="match status" value="1"/>
</dbReference>
<dbReference type="GO" id="GO:0005524">
    <property type="term" value="F:ATP binding"/>
    <property type="evidence" value="ECO:0007669"/>
    <property type="project" value="UniProtKB-UniRule"/>
</dbReference>
<keyword evidence="12 15" id="KW-0648">Protein biosynthesis</keyword>
<dbReference type="InterPro" id="IPR045060">
    <property type="entry name" value="Phe-tRNA-ligase_IIc_bsu"/>
</dbReference>
<dbReference type="InterPro" id="IPR020825">
    <property type="entry name" value="Phe-tRNA_synthase-like_B3/B4"/>
</dbReference>
<dbReference type="FunFam" id="3.30.70.380:FF:000001">
    <property type="entry name" value="Phenylalanine--tRNA ligase beta subunit"/>
    <property type="match status" value="1"/>
</dbReference>
<dbReference type="InterPro" id="IPR033714">
    <property type="entry name" value="tRNA_bind_bactPheRS"/>
</dbReference>
<dbReference type="SUPFAM" id="SSF50249">
    <property type="entry name" value="Nucleic acid-binding proteins"/>
    <property type="match status" value="1"/>
</dbReference>
<feature type="binding site" evidence="15">
    <location>
        <position position="472"/>
    </location>
    <ligand>
        <name>Mg(2+)</name>
        <dbReference type="ChEBI" id="CHEBI:18420"/>
        <note>shared with alpha subunit</note>
    </ligand>
</feature>
<dbReference type="EC" id="6.1.1.20" evidence="15"/>
<evidence type="ECO:0000256" key="4">
    <source>
        <dbReference type="ARBA" id="ARBA00022490"/>
    </source>
</evidence>
<dbReference type="SMART" id="SM00896">
    <property type="entry name" value="FDX-ACB"/>
    <property type="match status" value="1"/>
</dbReference>
<dbReference type="Pfam" id="PF01588">
    <property type="entry name" value="tRNA_bind"/>
    <property type="match status" value="1"/>
</dbReference>
<reference evidence="20" key="1">
    <citation type="journal article" date="2021" name="PeerJ">
        <title>Extensive microbial diversity within the chicken gut microbiome revealed by metagenomics and culture.</title>
        <authorList>
            <person name="Gilroy R."/>
            <person name="Ravi A."/>
            <person name="Getino M."/>
            <person name="Pursley I."/>
            <person name="Horton D.L."/>
            <person name="Alikhan N.F."/>
            <person name="Baker D."/>
            <person name="Gharbi K."/>
            <person name="Hall N."/>
            <person name="Watson M."/>
            <person name="Adriaenssens E.M."/>
            <person name="Foster-Nyarko E."/>
            <person name="Jarju S."/>
            <person name="Secka A."/>
            <person name="Antonio M."/>
            <person name="Oren A."/>
            <person name="Chaudhuri R.R."/>
            <person name="La Ragione R."/>
            <person name="Hildebrand F."/>
            <person name="Pallen M.J."/>
        </authorList>
    </citation>
    <scope>NUCLEOTIDE SEQUENCE</scope>
    <source>
        <strain evidence="20">ChiHjej9B8-13557</strain>
    </source>
</reference>
<dbReference type="CDD" id="cd02796">
    <property type="entry name" value="tRNA_bind_bactPheRS"/>
    <property type="match status" value="1"/>
</dbReference>
<keyword evidence="13 15" id="KW-0030">Aminoacyl-tRNA synthetase</keyword>
<name>A0A9D2MF40_9FIRM</name>
<dbReference type="InterPro" id="IPR045864">
    <property type="entry name" value="aa-tRNA-synth_II/BPL/LPL"/>
</dbReference>
<keyword evidence="8 15" id="KW-0547">Nucleotide-binding</keyword>
<dbReference type="PROSITE" id="PS51483">
    <property type="entry name" value="B5"/>
    <property type="match status" value="1"/>
</dbReference>
<dbReference type="PROSITE" id="PS51447">
    <property type="entry name" value="FDX_ACB"/>
    <property type="match status" value="1"/>
</dbReference>
<feature type="domain" description="B5" evidence="19">
    <location>
        <begin position="408"/>
        <end position="484"/>
    </location>
</feature>
<keyword evidence="11 16" id="KW-0694">RNA-binding</keyword>
<keyword evidence="4 15" id="KW-0963">Cytoplasm</keyword>
<feature type="binding site" evidence="15">
    <location>
        <position position="471"/>
    </location>
    <ligand>
        <name>Mg(2+)</name>
        <dbReference type="ChEBI" id="CHEBI:18420"/>
        <note>shared with alpha subunit</note>
    </ligand>
</feature>
<dbReference type="GO" id="GO:0016740">
    <property type="term" value="F:transferase activity"/>
    <property type="evidence" value="ECO:0007669"/>
    <property type="project" value="UniProtKB-ARBA"/>
</dbReference>